<dbReference type="Proteomes" id="UP000694402">
    <property type="component" value="Unassembled WGS sequence"/>
</dbReference>
<accession>A0AAZ3PM25</accession>
<protein>
    <recommendedName>
        <fullName evidence="5">PHD-type domain-containing protein</fullName>
    </recommendedName>
</protein>
<evidence type="ECO:0000256" key="1">
    <source>
        <dbReference type="ARBA" id="ARBA00022723"/>
    </source>
</evidence>
<dbReference type="InterPro" id="IPR019787">
    <property type="entry name" value="Znf_PHD-finger"/>
</dbReference>
<feature type="region of interest" description="Disordered" evidence="4">
    <location>
        <begin position="141"/>
        <end position="192"/>
    </location>
</feature>
<keyword evidence="7" id="KW-1185">Reference proteome</keyword>
<reference evidence="6" key="2">
    <citation type="submission" date="2025-08" db="UniProtKB">
        <authorList>
            <consortium name="Ensembl"/>
        </authorList>
    </citation>
    <scope>IDENTIFICATION</scope>
</reference>
<dbReference type="GeneTree" id="ENSGT00940000161105"/>
<proteinExistence type="predicted"/>
<evidence type="ECO:0000313" key="6">
    <source>
        <dbReference type="Ensembl" id="ENSOTSP00005117203.1"/>
    </source>
</evidence>
<dbReference type="GO" id="GO:0008270">
    <property type="term" value="F:zinc ion binding"/>
    <property type="evidence" value="ECO:0007669"/>
    <property type="project" value="UniProtKB-KW"/>
</dbReference>
<keyword evidence="1" id="KW-0479">Metal-binding</keyword>
<reference evidence="7" key="1">
    <citation type="journal article" date="2018" name="PLoS ONE">
        <title>Chinook salmon (Oncorhynchus tshawytscha) genome and transcriptome.</title>
        <authorList>
            <person name="Christensen K.A."/>
            <person name="Leong J.S."/>
            <person name="Sakhrani D."/>
            <person name="Biagi C.A."/>
            <person name="Minkley D.R."/>
            <person name="Withler R.E."/>
            <person name="Rondeau E.B."/>
            <person name="Koop B.F."/>
            <person name="Devlin R.H."/>
        </authorList>
    </citation>
    <scope>NUCLEOTIDE SEQUENCE [LARGE SCALE GENOMIC DNA]</scope>
</reference>
<dbReference type="AlphaFoldDB" id="A0AAZ3PM25"/>
<evidence type="ECO:0000256" key="2">
    <source>
        <dbReference type="ARBA" id="ARBA00022771"/>
    </source>
</evidence>
<dbReference type="PANTHER" id="PTHR24102:SF18">
    <property type="entry name" value="PHD FINGER PROTEIN 21B"/>
    <property type="match status" value="1"/>
</dbReference>
<evidence type="ECO:0000256" key="3">
    <source>
        <dbReference type="ARBA" id="ARBA00022833"/>
    </source>
</evidence>
<evidence type="ECO:0000259" key="5">
    <source>
        <dbReference type="Pfam" id="PF00628"/>
    </source>
</evidence>
<dbReference type="SUPFAM" id="SSF57903">
    <property type="entry name" value="FYVE/PHD zinc finger"/>
    <property type="match status" value="1"/>
</dbReference>
<keyword evidence="3" id="KW-0862">Zinc</keyword>
<evidence type="ECO:0000256" key="4">
    <source>
        <dbReference type="SAM" id="MobiDB-lite"/>
    </source>
</evidence>
<dbReference type="InterPro" id="IPR011011">
    <property type="entry name" value="Znf_FYVE_PHD"/>
</dbReference>
<dbReference type="PANTHER" id="PTHR24102">
    <property type="entry name" value="PHD FINGER PROTEIN"/>
    <property type="match status" value="1"/>
</dbReference>
<feature type="region of interest" description="Disordered" evidence="4">
    <location>
        <begin position="20"/>
        <end position="39"/>
    </location>
</feature>
<feature type="domain" description="PHD-type" evidence="5">
    <location>
        <begin position="77"/>
        <end position="107"/>
    </location>
</feature>
<reference evidence="6" key="3">
    <citation type="submission" date="2025-09" db="UniProtKB">
        <authorList>
            <consortium name="Ensembl"/>
        </authorList>
    </citation>
    <scope>IDENTIFICATION</scope>
</reference>
<evidence type="ECO:0000313" key="7">
    <source>
        <dbReference type="Proteomes" id="UP000694402"/>
    </source>
</evidence>
<dbReference type="InterPro" id="IPR013083">
    <property type="entry name" value="Znf_RING/FYVE/PHD"/>
</dbReference>
<gene>
    <name evidence="6" type="primary">PPP1R1B</name>
</gene>
<dbReference type="Pfam" id="PF00628">
    <property type="entry name" value="PHD"/>
    <property type="match status" value="1"/>
</dbReference>
<name>A0AAZ3PM25_ONCTS</name>
<dbReference type="Gene3D" id="3.30.40.10">
    <property type="entry name" value="Zinc/RING finger domain, C3HC4 (zinc finger)"/>
    <property type="match status" value="1"/>
</dbReference>
<keyword evidence="2" id="KW-0863">Zinc-finger</keyword>
<sequence length="192" mass="21162">MSFMVALGLVTTETLEEIQTKRQERKRRSTANPAYSGLVQPERKRLASNYLNDPLFLSVRATGDYRWKEELEHDDHCSVCKGDGELQLCHNCPRAYHPDCLHPPLKTPPGGLGLHQVSEEGSEQREHVVATELCPVLCDTQDRERGGEEESAQEECRAEEGVCSPGGTGPATQHVPHEGDGRAGASDWSTEG</sequence>
<feature type="compositionally biased region" description="Basic and acidic residues" evidence="4">
    <location>
        <begin position="141"/>
        <end position="160"/>
    </location>
</feature>
<dbReference type="Ensembl" id="ENSOTST00005140712.1">
    <property type="protein sequence ID" value="ENSOTSP00005117203.1"/>
    <property type="gene ID" value="ENSOTSG00005065453.1"/>
</dbReference>
<organism evidence="6 7">
    <name type="scientific">Oncorhynchus tshawytscha</name>
    <name type="common">Chinook salmon</name>
    <name type="synonym">Salmo tshawytscha</name>
    <dbReference type="NCBI Taxonomy" id="74940"/>
    <lineage>
        <taxon>Eukaryota</taxon>
        <taxon>Metazoa</taxon>
        <taxon>Chordata</taxon>
        <taxon>Craniata</taxon>
        <taxon>Vertebrata</taxon>
        <taxon>Euteleostomi</taxon>
        <taxon>Actinopterygii</taxon>
        <taxon>Neopterygii</taxon>
        <taxon>Teleostei</taxon>
        <taxon>Protacanthopterygii</taxon>
        <taxon>Salmoniformes</taxon>
        <taxon>Salmonidae</taxon>
        <taxon>Salmoninae</taxon>
        <taxon>Oncorhynchus</taxon>
    </lineage>
</organism>